<evidence type="ECO:0000256" key="1">
    <source>
        <dbReference type="ARBA" id="ARBA00006611"/>
    </source>
</evidence>
<protein>
    <submittedName>
        <fullName evidence="5">Type II secretion system protein</fullName>
    </submittedName>
</protein>
<dbReference type="InterPro" id="IPR001482">
    <property type="entry name" value="T2SS/T4SS_dom"/>
</dbReference>
<dbReference type="GO" id="GO:0016887">
    <property type="term" value="F:ATP hydrolysis activity"/>
    <property type="evidence" value="ECO:0007669"/>
    <property type="project" value="TreeGrafter"/>
</dbReference>
<reference evidence="6" key="1">
    <citation type="submission" date="2016-12" db="EMBL/GenBank/DDBJ databases">
        <title>Complete Genome Sequence of Beggiatoa leptomitiformis D-401.</title>
        <authorList>
            <person name="Fomenkov A."/>
            <person name="Vincze T."/>
            <person name="Grabovich M."/>
            <person name="Anton B.P."/>
            <person name="Dubinina G."/>
            <person name="Orlova M."/>
            <person name="Belousova E."/>
            <person name="Roberts R.J."/>
        </authorList>
    </citation>
    <scope>NUCLEOTIDE SEQUENCE [LARGE SCALE GENOMIC DNA]</scope>
    <source>
        <strain evidence="6">D-401</strain>
    </source>
</reference>
<dbReference type="SMART" id="SM00382">
    <property type="entry name" value="AAA"/>
    <property type="match status" value="1"/>
</dbReference>
<dbReference type="FunFam" id="3.40.50.300:FF:000398">
    <property type="entry name" value="Type IV pilus assembly ATPase PilB"/>
    <property type="match status" value="1"/>
</dbReference>
<dbReference type="AlphaFoldDB" id="A0A2N9YA33"/>
<dbReference type="PROSITE" id="PS00662">
    <property type="entry name" value="T2SP_E"/>
    <property type="match status" value="1"/>
</dbReference>
<dbReference type="GO" id="GO:0005886">
    <property type="term" value="C:plasma membrane"/>
    <property type="evidence" value="ECO:0007669"/>
    <property type="project" value="TreeGrafter"/>
</dbReference>
<evidence type="ECO:0000256" key="2">
    <source>
        <dbReference type="ARBA" id="ARBA00022741"/>
    </source>
</evidence>
<feature type="domain" description="Bacterial type II secretion system protein E" evidence="4">
    <location>
        <begin position="384"/>
        <end position="398"/>
    </location>
</feature>
<dbReference type="FunFam" id="3.30.450.90:FF:000001">
    <property type="entry name" value="Type II secretion system ATPase GspE"/>
    <property type="match status" value="1"/>
</dbReference>
<evidence type="ECO:0000256" key="3">
    <source>
        <dbReference type="ARBA" id="ARBA00022840"/>
    </source>
</evidence>
<keyword evidence="3" id="KW-0067">ATP-binding</keyword>
<evidence type="ECO:0000313" key="5">
    <source>
        <dbReference type="EMBL" id="AUI67310.1"/>
    </source>
</evidence>
<dbReference type="InterPro" id="IPR003593">
    <property type="entry name" value="AAA+_ATPase"/>
</dbReference>
<proteinExistence type="inferred from homology"/>
<dbReference type="PANTHER" id="PTHR30258:SF2">
    <property type="entry name" value="COMG OPERON PROTEIN 1"/>
    <property type="match status" value="1"/>
</dbReference>
<dbReference type="RefSeq" id="WP_062150197.1">
    <property type="nucleotide sequence ID" value="NZ_CP012373.2"/>
</dbReference>
<evidence type="ECO:0000259" key="4">
    <source>
        <dbReference type="PROSITE" id="PS00662"/>
    </source>
</evidence>
<dbReference type="Proteomes" id="UP000234271">
    <property type="component" value="Chromosome"/>
</dbReference>
<dbReference type="PANTHER" id="PTHR30258">
    <property type="entry name" value="TYPE II SECRETION SYSTEM PROTEIN GSPE-RELATED"/>
    <property type="match status" value="1"/>
</dbReference>
<name>A0A2N9YA33_9GAMM</name>
<dbReference type="STRING" id="288004.AL038_05545"/>
<dbReference type="InterPro" id="IPR037257">
    <property type="entry name" value="T2SS_E_N_sf"/>
</dbReference>
<gene>
    <name evidence="5" type="ORF">BLE401_00430</name>
</gene>
<organism evidence="5 6">
    <name type="scientific">Beggiatoa leptomitoformis</name>
    <dbReference type="NCBI Taxonomy" id="288004"/>
    <lineage>
        <taxon>Bacteria</taxon>
        <taxon>Pseudomonadati</taxon>
        <taxon>Pseudomonadota</taxon>
        <taxon>Gammaproteobacteria</taxon>
        <taxon>Thiotrichales</taxon>
        <taxon>Thiotrichaceae</taxon>
        <taxon>Beggiatoa</taxon>
    </lineage>
</organism>
<keyword evidence="6" id="KW-1185">Reference proteome</keyword>
<comment type="similarity">
    <text evidence="1">Belongs to the GSP E family.</text>
</comment>
<dbReference type="GO" id="GO:0005524">
    <property type="term" value="F:ATP binding"/>
    <property type="evidence" value="ECO:0007669"/>
    <property type="project" value="UniProtKB-KW"/>
</dbReference>
<dbReference type="CDD" id="cd01129">
    <property type="entry name" value="PulE-GspE-like"/>
    <property type="match status" value="1"/>
</dbReference>
<keyword evidence="2" id="KW-0547">Nucleotide-binding</keyword>
<dbReference type="KEGG" id="blep:AL038_05545"/>
<dbReference type="SUPFAM" id="SSF52540">
    <property type="entry name" value="P-loop containing nucleoside triphosphate hydrolases"/>
    <property type="match status" value="1"/>
</dbReference>
<dbReference type="SUPFAM" id="SSF160246">
    <property type="entry name" value="EspE N-terminal domain-like"/>
    <property type="match status" value="1"/>
</dbReference>
<evidence type="ECO:0000313" key="6">
    <source>
        <dbReference type="Proteomes" id="UP000234271"/>
    </source>
</evidence>
<accession>A0A2N9YA33</accession>
<dbReference type="Gene3D" id="3.30.450.90">
    <property type="match status" value="1"/>
</dbReference>
<dbReference type="InterPro" id="IPR027417">
    <property type="entry name" value="P-loop_NTPase"/>
</dbReference>
<dbReference type="EMBL" id="CP018889">
    <property type="protein sequence ID" value="AUI67310.1"/>
    <property type="molecule type" value="Genomic_DNA"/>
</dbReference>
<dbReference type="Pfam" id="PF00437">
    <property type="entry name" value="T2SSE"/>
    <property type="match status" value="1"/>
</dbReference>
<sequence length="572" mass="63911">MSTALVEAITTPTPARLGEMLVATALATSTDIQRALEFQNRFGGRLGAVLIRMGAISEDGLLITLAQQLNIAVIPTAQLPTDVNLLLNGLEKTGLEKEWCLDQELVIWTQVESEKIYCIARDPLDDTLHEVLDNRFTSQIVWYLARNQDLDRLLDMLAKARLNADDVNTDDVHLLRELAEGAPVVEFVSNMFSQAIDRRASDVHVEPEEHTFFVRYRVDGVLYEHLNLPKERFNAIASRIKLISGLDIAERRLPQDGRLNTRVSGQELDIRVSCLPGVHGESIVMRLLPKERQTSRLDRLGFATDHLQLFKQWIGEPHGIILVTGPTGSGKSTTLYAALDEVNDRSQKIITVEDPVEYQLKGVTQVQAHSDIGYTFASALRAILRQDPDIIMIGEIRDRETAEIAIQASLTGHMVLSTLHTNDAVSAFTRLVDMGVEPFLVATSLRAVQAQRLVRRLCSHCAKPTKPLMAVLERLNEIIPPYLATQSANWLEAVGCTHCQGTGYQGRVGIYELVYITPELQTLVLNRAPVSELRRLASRQGFRNLREDGWLKAYQGMTSIEEVLRVTEEGMV</sequence>
<dbReference type="OrthoDB" id="6189814at2"/>
<dbReference type="Gene3D" id="3.40.50.300">
    <property type="entry name" value="P-loop containing nucleotide triphosphate hydrolases"/>
    <property type="match status" value="1"/>
</dbReference>